<dbReference type="PANTHER" id="PTHR48225:SF7">
    <property type="entry name" value="MEIOSIS-SPECIFIC PROTEIN HOP1"/>
    <property type="match status" value="1"/>
</dbReference>
<dbReference type="Proteomes" id="UP000054251">
    <property type="component" value="Unassembled WGS sequence"/>
</dbReference>
<dbReference type="Gene3D" id="3.30.900.10">
    <property type="entry name" value="HORMA domain"/>
    <property type="match status" value="1"/>
</dbReference>
<evidence type="ECO:0000256" key="2">
    <source>
        <dbReference type="ARBA" id="ARBA00004286"/>
    </source>
</evidence>
<evidence type="ECO:0000259" key="6">
    <source>
        <dbReference type="PROSITE" id="PS50815"/>
    </source>
</evidence>
<comment type="caution">
    <text evidence="7">The sequence shown here is derived from an EMBL/GenBank/DDBJ whole genome shotgun (WGS) entry which is preliminary data.</text>
</comment>
<evidence type="ECO:0000256" key="1">
    <source>
        <dbReference type="ARBA" id="ARBA00004123"/>
    </source>
</evidence>
<dbReference type="RefSeq" id="XP_015467165.1">
    <property type="nucleotide sequence ID" value="XM_015612016.1"/>
</dbReference>
<dbReference type="PROSITE" id="PS50815">
    <property type="entry name" value="HORMA"/>
    <property type="match status" value="1"/>
</dbReference>
<accession>A0A0V1PXT3</accession>
<evidence type="ECO:0000256" key="5">
    <source>
        <dbReference type="ARBA" id="ARBA00023254"/>
    </source>
</evidence>
<dbReference type="SUPFAM" id="SSF56019">
    <property type="entry name" value="The spindle assembly checkpoint protein mad2"/>
    <property type="match status" value="1"/>
</dbReference>
<dbReference type="GO" id="GO:0007130">
    <property type="term" value="P:synaptonemal complex assembly"/>
    <property type="evidence" value="ECO:0007669"/>
    <property type="project" value="TreeGrafter"/>
</dbReference>
<evidence type="ECO:0000256" key="3">
    <source>
        <dbReference type="ARBA" id="ARBA00022454"/>
    </source>
</evidence>
<dbReference type="InterPro" id="IPR036570">
    <property type="entry name" value="HORMA_dom_sf"/>
</dbReference>
<keyword evidence="3" id="KW-0158">Chromosome</keyword>
<dbReference type="AlphaFoldDB" id="A0A0V1PXT3"/>
<gene>
    <name evidence="7" type="ORF">AC631_03187</name>
</gene>
<dbReference type="EMBL" id="LMYN01000065">
    <property type="protein sequence ID" value="KSA01063.1"/>
    <property type="molecule type" value="Genomic_DNA"/>
</dbReference>
<sequence>MQAQLKSVELKQAINSKQSQALIKDLVSISLNCITFLRNIFSDENYVDKKFICSEMPHIKSSFVKTKHLVKGISKEADMFKSWIECGVNNALSLQYLLALQFGIYVDENQPEKLSETYIFKFDYNKGNISFGINDGEKCEALPELTAREKVQQLIKRLIVLTQTFGPLPEKKHVSVRLLFNEKCPRDYQPSFFKDASDLESPTITVDKENSNNNIGTLDTGHDYVNIRILTNVGSQIKNPINLDPFDVIEESDDNSDLHNFDNQIDFPKSNNSLSLDKYLFSNKPDNVHSTQLVPPSQLYYSGIFKLTCECNCWASASRIKLSMKGFAILTCRTCLRQVHSCCYGLNHSKYIKLSAHTFKCYSCMLTNNELDKDLKLLMMLRYLWKHISCYGIPELTGLFYEIFNLTSSVDDNIVRKMSNKLFHDKILVVLDKPIIVKGNKNAMGTGYFTPSINMILDDKGNSLVKDHTYSIAFTPIVKNPKLVSHTDKQRIYIPDALNTKEHIEELLSEFKTSSFKDQELDDDPIESSSPIFDSKSSNKKKREFAISEDQTRTHIVNENLLDEMDDLSFEDSLNFLSQPVDNQDLQAVNFLQNRVSQPHILSSKRKFDSSIPSIEHKVKNRKISVNEDKCF</sequence>
<dbReference type="PANTHER" id="PTHR48225">
    <property type="entry name" value="HORMA DOMAIN-CONTAINING PROTEIN 1"/>
    <property type="match status" value="1"/>
</dbReference>
<dbReference type="GO" id="GO:0005694">
    <property type="term" value="C:chromosome"/>
    <property type="evidence" value="ECO:0007669"/>
    <property type="project" value="UniProtKB-SubCell"/>
</dbReference>
<proteinExistence type="predicted"/>
<reference evidence="7 8" key="1">
    <citation type="submission" date="2015-11" db="EMBL/GenBank/DDBJ databases">
        <title>The genome of Debaryomyces fabryi.</title>
        <authorList>
            <person name="Tafer H."/>
            <person name="Lopandic K."/>
        </authorList>
    </citation>
    <scope>NUCLEOTIDE SEQUENCE [LARGE SCALE GENOMIC DNA]</scope>
    <source>
        <strain evidence="7 8">CBS 789</strain>
    </source>
</reference>
<dbReference type="GO" id="GO:0005634">
    <property type="term" value="C:nucleus"/>
    <property type="evidence" value="ECO:0007669"/>
    <property type="project" value="UniProtKB-SubCell"/>
</dbReference>
<protein>
    <recommendedName>
        <fullName evidence="6">HORMA domain-containing protein</fullName>
    </recommendedName>
</protein>
<dbReference type="OrthoDB" id="1928087at2759"/>
<comment type="subcellular location">
    <subcellularLocation>
        <location evidence="2">Chromosome</location>
    </subcellularLocation>
    <subcellularLocation>
        <location evidence="1">Nucleus</location>
    </subcellularLocation>
</comment>
<dbReference type="GeneID" id="26840196"/>
<dbReference type="InterPro" id="IPR003511">
    <property type="entry name" value="HORMA_dom"/>
</dbReference>
<dbReference type="GO" id="GO:0051598">
    <property type="term" value="P:meiotic recombination checkpoint signaling"/>
    <property type="evidence" value="ECO:0007669"/>
    <property type="project" value="TreeGrafter"/>
</dbReference>
<evidence type="ECO:0000256" key="4">
    <source>
        <dbReference type="ARBA" id="ARBA00023242"/>
    </source>
</evidence>
<organism evidence="7 8">
    <name type="scientific">Debaryomyces fabryi</name>
    <dbReference type="NCBI Taxonomy" id="58627"/>
    <lineage>
        <taxon>Eukaryota</taxon>
        <taxon>Fungi</taxon>
        <taxon>Dikarya</taxon>
        <taxon>Ascomycota</taxon>
        <taxon>Saccharomycotina</taxon>
        <taxon>Pichiomycetes</taxon>
        <taxon>Debaryomycetaceae</taxon>
        <taxon>Debaryomyces</taxon>
    </lineage>
</organism>
<dbReference type="InterPro" id="IPR051294">
    <property type="entry name" value="HORMA_MeioticProgression"/>
</dbReference>
<evidence type="ECO:0000313" key="8">
    <source>
        <dbReference type="Proteomes" id="UP000054251"/>
    </source>
</evidence>
<evidence type="ECO:0000313" key="7">
    <source>
        <dbReference type="EMBL" id="KSA01063.1"/>
    </source>
</evidence>
<keyword evidence="5" id="KW-0469">Meiosis</keyword>
<keyword evidence="4" id="KW-0539">Nucleus</keyword>
<keyword evidence="8" id="KW-1185">Reference proteome</keyword>
<name>A0A0V1PXT3_9ASCO</name>
<feature type="domain" description="HORMA" evidence="6">
    <location>
        <begin position="17"/>
        <end position="229"/>
    </location>
</feature>
<dbReference type="Pfam" id="PF02301">
    <property type="entry name" value="HORMA"/>
    <property type="match status" value="1"/>
</dbReference>